<name>X1DYE6_9ZZZZ</name>
<evidence type="ECO:0000313" key="1">
    <source>
        <dbReference type="EMBL" id="GAH26021.1"/>
    </source>
</evidence>
<sequence>IELLPLTHLISEYSFFYPTNVININWSKYKTILEENLDEARLYTITFPYILNNESINEIIELAE</sequence>
<dbReference type="EMBL" id="BART01041454">
    <property type="protein sequence ID" value="GAH26021.1"/>
    <property type="molecule type" value="Genomic_DNA"/>
</dbReference>
<feature type="non-terminal residue" evidence="1">
    <location>
        <position position="64"/>
    </location>
</feature>
<protein>
    <submittedName>
        <fullName evidence="1">Uncharacterized protein</fullName>
    </submittedName>
</protein>
<gene>
    <name evidence="1" type="ORF">S01H4_66694</name>
</gene>
<organism evidence="1">
    <name type="scientific">marine sediment metagenome</name>
    <dbReference type="NCBI Taxonomy" id="412755"/>
    <lineage>
        <taxon>unclassified sequences</taxon>
        <taxon>metagenomes</taxon>
        <taxon>ecological metagenomes</taxon>
    </lineage>
</organism>
<dbReference type="AlphaFoldDB" id="X1DYE6"/>
<reference evidence="1" key="1">
    <citation type="journal article" date="2014" name="Front. Microbiol.">
        <title>High frequency of phylogenetically diverse reductive dehalogenase-homologous genes in deep subseafloor sedimentary metagenomes.</title>
        <authorList>
            <person name="Kawai M."/>
            <person name="Futagami T."/>
            <person name="Toyoda A."/>
            <person name="Takaki Y."/>
            <person name="Nishi S."/>
            <person name="Hori S."/>
            <person name="Arai W."/>
            <person name="Tsubouchi T."/>
            <person name="Morono Y."/>
            <person name="Uchiyama I."/>
            <person name="Ito T."/>
            <person name="Fujiyama A."/>
            <person name="Inagaki F."/>
            <person name="Takami H."/>
        </authorList>
    </citation>
    <scope>NUCLEOTIDE SEQUENCE</scope>
    <source>
        <strain evidence="1">Expedition CK06-06</strain>
    </source>
</reference>
<comment type="caution">
    <text evidence="1">The sequence shown here is derived from an EMBL/GenBank/DDBJ whole genome shotgun (WGS) entry which is preliminary data.</text>
</comment>
<proteinExistence type="predicted"/>
<feature type="non-terminal residue" evidence="1">
    <location>
        <position position="1"/>
    </location>
</feature>
<accession>X1DYE6</accession>